<keyword evidence="1" id="KW-1133">Transmembrane helix</keyword>
<dbReference type="KEGG" id="cput:CONPUDRAFT_75387"/>
<reference evidence="3" key="1">
    <citation type="journal article" date="2012" name="Science">
        <title>The Paleozoic origin of enzymatic lignin decomposition reconstructed from 31 fungal genomes.</title>
        <authorList>
            <person name="Floudas D."/>
            <person name="Binder M."/>
            <person name="Riley R."/>
            <person name="Barry K."/>
            <person name="Blanchette R.A."/>
            <person name="Henrissat B."/>
            <person name="Martinez A.T."/>
            <person name="Otillar R."/>
            <person name="Spatafora J.W."/>
            <person name="Yadav J.S."/>
            <person name="Aerts A."/>
            <person name="Benoit I."/>
            <person name="Boyd A."/>
            <person name="Carlson A."/>
            <person name="Copeland A."/>
            <person name="Coutinho P.M."/>
            <person name="de Vries R.P."/>
            <person name="Ferreira P."/>
            <person name="Findley K."/>
            <person name="Foster B."/>
            <person name="Gaskell J."/>
            <person name="Glotzer D."/>
            <person name="Gorecki P."/>
            <person name="Heitman J."/>
            <person name="Hesse C."/>
            <person name="Hori C."/>
            <person name="Igarashi K."/>
            <person name="Jurgens J.A."/>
            <person name="Kallen N."/>
            <person name="Kersten P."/>
            <person name="Kohler A."/>
            <person name="Kuees U."/>
            <person name="Kumar T.K.A."/>
            <person name="Kuo A."/>
            <person name="LaButti K."/>
            <person name="Larrondo L.F."/>
            <person name="Lindquist E."/>
            <person name="Ling A."/>
            <person name="Lombard V."/>
            <person name="Lucas S."/>
            <person name="Lundell T."/>
            <person name="Martin R."/>
            <person name="McLaughlin D.J."/>
            <person name="Morgenstern I."/>
            <person name="Morin E."/>
            <person name="Murat C."/>
            <person name="Nagy L.G."/>
            <person name="Nolan M."/>
            <person name="Ohm R.A."/>
            <person name="Patyshakuliyeva A."/>
            <person name="Rokas A."/>
            <person name="Ruiz-Duenas F.J."/>
            <person name="Sabat G."/>
            <person name="Salamov A."/>
            <person name="Samejima M."/>
            <person name="Schmutz J."/>
            <person name="Slot J.C."/>
            <person name="St John F."/>
            <person name="Stenlid J."/>
            <person name="Sun H."/>
            <person name="Sun S."/>
            <person name="Syed K."/>
            <person name="Tsang A."/>
            <person name="Wiebenga A."/>
            <person name="Young D."/>
            <person name="Pisabarro A."/>
            <person name="Eastwood D.C."/>
            <person name="Martin F."/>
            <person name="Cullen D."/>
            <person name="Grigoriev I.V."/>
            <person name="Hibbett D.S."/>
        </authorList>
    </citation>
    <scope>NUCLEOTIDE SEQUENCE [LARGE SCALE GENOMIC DNA]</scope>
    <source>
        <strain evidence="3">RWD-64-598 SS2</strain>
    </source>
</reference>
<feature type="transmembrane region" description="Helical" evidence="1">
    <location>
        <begin position="89"/>
        <end position="110"/>
    </location>
</feature>
<feature type="transmembrane region" description="Helical" evidence="1">
    <location>
        <begin position="46"/>
        <end position="69"/>
    </location>
</feature>
<feature type="transmembrane region" description="Helical" evidence="1">
    <location>
        <begin position="269"/>
        <end position="292"/>
    </location>
</feature>
<accession>A0A5M3MFG5</accession>
<feature type="transmembrane region" description="Helical" evidence="1">
    <location>
        <begin position="212"/>
        <end position="237"/>
    </location>
</feature>
<dbReference type="EMBL" id="JH711583">
    <property type="protein sequence ID" value="EIW77524.1"/>
    <property type="molecule type" value="Genomic_DNA"/>
</dbReference>
<comment type="caution">
    <text evidence="2">The sequence shown here is derived from an EMBL/GenBank/DDBJ whole genome shotgun (WGS) entry which is preliminary data.</text>
</comment>
<keyword evidence="3" id="KW-1185">Reference proteome</keyword>
<organism evidence="2 3">
    <name type="scientific">Coniophora puteana (strain RWD-64-598)</name>
    <name type="common">Brown rot fungus</name>
    <dbReference type="NCBI Taxonomy" id="741705"/>
    <lineage>
        <taxon>Eukaryota</taxon>
        <taxon>Fungi</taxon>
        <taxon>Dikarya</taxon>
        <taxon>Basidiomycota</taxon>
        <taxon>Agaricomycotina</taxon>
        <taxon>Agaricomycetes</taxon>
        <taxon>Agaricomycetidae</taxon>
        <taxon>Boletales</taxon>
        <taxon>Coniophorineae</taxon>
        <taxon>Coniophoraceae</taxon>
        <taxon>Coniophora</taxon>
    </lineage>
</organism>
<evidence type="ECO:0000313" key="2">
    <source>
        <dbReference type="EMBL" id="EIW77524.1"/>
    </source>
</evidence>
<protein>
    <submittedName>
        <fullName evidence="2">Uncharacterized protein</fullName>
    </submittedName>
</protein>
<dbReference type="RefSeq" id="XP_007771828.1">
    <property type="nucleotide sequence ID" value="XM_007773638.1"/>
</dbReference>
<evidence type="ECO:0000256" key="1">
    <source>
        <dbReference type="SAM" id="Phobius"/>
    </source>
</evidence>
<evidence type="ECO:0000313" key="3">
    <source>
        <dbReference type="Proteomes" id="UP000053558"/>
    </source>
</evidence>
<feature type="transmembrane region" description="Helical" evidence="1">
    <location>
        <begin position="181"/>
        <end position="200"/>
    </location>
</feature>
<sequence>MPVVSNSPTWLTPLVYYQIDSYLFALCLGDEYVLEVEFIWKRKVSWLTLAYTFLRYAGVIATVTLHIHLSDKRLVDRYNLPLLTLGVSRSQFVFLAFLANGLTCAGVMTARVCALFDNSKKIAIPLATFYALVQLLNIALAIINFIPPYGWTETEGIFFGIHTCIGFVPKSPLGWSLPAMTGAYITYELVLLVMAIYRSVEYLKSYSHTGSWLSGVVSILLRHNILYFLLLVVYQILTPIANDDTHLVGGLNGNLRPALTLMETIGEEVAIGNLGLALQTLLPCIGGPWIILELRKNHVMHLNGGYGMTQESMTSIAFERDAVWASNNEVGGSQVYVDLQVFDNPA</sequence>
<gene>
    <name evidence="2" type="ORF">CONPUDRAFT_75387</name>
</gene>
<name>A0A5M3MFG5_CONPW</name>
<dbReference type="AlphaFoldDB" id="A0A5M3MFG5"/>
<feature type="transmembrane region" description="Helical" evidence="1">
    <location>
        <begin position="122"/>
        <end position="146"/>
    </location>
</feature>
<keyword evidence="1" id="KW-0472">Membrane</keyword>
<dbReference type="Proteomes" id="UP000053558">
    <property type="component" value="Unassembled WGS sequence"/>
</dbReference>
<keyword evidence="1" id="KW-0812">Transmembrane</keyword>
<feature type="transmembrane region" description="Helical" evidence="1">
    <location>
        <begin position="15"/>
        <end position="34"/>
    </location>
</feature>
<dbReference type="GeneID" id="19209327"/>
<proteinExistence type="predicted"/>